<dbReference type="Proteomes" id="UP001219862">
    <property type="component" value="Unassembled WGS sequence"/>
</dbReference>
<accession>A0ABT5KP85</accession>
<sequence length="85" mass="8708">MATNLKPSGGTNSGSPKIDVKHLASDSGVAVEAYDTYDTDEETLAAAHRFAAGLLNRVAQICEAQPGKTLDAAALRALAAGLLPK</sequence>
<proteinExistence type="predicted"/>
<dbReference type="RefSeq" id="WP_273595359.1">
    <property type="nucleotide sequence ID" value="NZ_JAQQXS010000002.1"/>
</dbReference>
<protein>
    <submittedName>
        <fullName evidence="1">Uncharacterized protein</fullName>
    </submittedName>
</protein>
<reference evidence="1 2" key="1">
    <citation type="submission" date="2022-10" db="EMBL/GenBank/DDBJ databases">
        <title>paucibacter sp. hw8 Genome sequencing.</title>
        <authorList>
            <person name="Park S."/>
        </authorList>
    </citation>
    <scope>NUCLEOTIDE SEQUENCE [LARGE SCALE GENOMIC DNA]</scope>
    <source>
        <strain evidence="2">hw8</strain>
    </source>
</reference>
<name>A0ABT5KP85_9BURK</name>
<keyword evidence="2" id="KW-1185">Reference proteome</keyword>
<gene>
    <name evidence="1" type="ORF">PRZ01_03465</name>
</gene>
<evidence type="ECO:0000313" key="1">
    <source>
        <dbReference type="EMBL" id="MDC8784250.1"/>
    </source>
</evidence>
<evidence type="ECO:0000313" key="2">
    <source>
        <dbReference type="Proteomes" id="UP001219862"/>
    </source>
</evidence>
<organism evidence="1 2">
    <name type="scientific">Roseateles koreensis</name>
    <dbReference type="NCBI Taxonomy" id="2987526"/>
    <lineage>
        <taxon>Bacteria</taxon>
        <taxon>Pseudomonadati</taxon>
        <taxon>Pseudomonadota</taxon>
        <taxon>Betaproteobacteria</taxon>
        <taxon>Burkholderiales</taxon>
        <taxon>Sphaerotilaceae</taxon>
        <taxon>Roseateles</taxon>
    </lineage>
</organism>
<dbReference type="EMBL" id="JAQQXS010000002">
    <property type="protein sequence ID" value="MDC8784250.1"/>
    <property type="molecule type" value="Genomic_DNA"/>
</dbReference>
<comment type="caution">
    <text evidence="1">The sequence shown here is derived from an EMBL/GenBank/DDBJ whole genome shotgun (WGS) entry which is preliminary data.</text>
</comment>